<dbReference type="AlphaFoldDB" id="A0A418WF17"/>
<dbReference type="OrthoDB" id="8232020at2"/>
<accession>A0A418WF17</accession>
<keyword evidence="2" id="KW-1185">Reference proteome</keyword>
<comment type="caution">
    <text evidence="1">The sequence shown here is derived from an EMBL/GenBank/DDBJ whole genome shotgun (WGS) entry which is preliminary data.</text>
</comment>
<proteinExistence type="predicted"/>
<dbReference type="Proteomes" id="UP000284605">
    <property type="component" value="Unassembled WGS sequence"/>
</dbReference>
<reference evidence="1 2" key="1">
    <citation type="submission" date="2018-09" db="EMBL/GenBank/DDBJ databases">
        <authorList>
            <person name="Zhu H."/>
        </authorList>
    </citation>
    <scope>NUCLEOTIDE SEQUENCE [LARGE SCALE GENOMIC DNA]</scope>
    <source>
        <strain evidence="1 2">K1W22B-8</strain>
    </source>
</reference>
<dbReference type="EMBL" id="QYUK01000011">
    <property type="protein sequence ID" value="RJF88570.1"/>
    <property type="molecule type" value="Genomic_DNA"/>
</dbReference>
<name>A0A418WF17_9PROT</name>
<protein>
    <submittedName>
        <fullName evidence="1">Uncharacterized protein</fullName>
    </submittedName>
</protein>
<dbReference type="RefSeq" id="WP_119779205.1">
    <property type="nucleotide sequence ID" value="NZ_QYUK01000011.1"/>
</dbReference>
<organism evidence="1 2">
    <name type="scientific">Oleomonas cavernae</name>
    <dbReference type="NCBI Taxonomy" id="2320859"/>
    <lineage>
        <taxon>Bacteria</taxon>
        <taxon>Pseudomonadati</taxon>
        <taxon>Pseudomonadota</taxon>
        <taxon>Alphaproteobacteria</taxon>
        <taxon>Acetobacterales</taxon>
        <taxon>Acetobacteraceae</taxon>
        <taxon>Oleomonas</taxon>
    </lineage>
</organism>
<gene>
    <name evidence="1" type="ORF">D3874_17465</name>
</gene>
<evidence type="ECO:0000313" key="1">
    <source>
        <dbReference type="EMBL" id="RJF88570.1"/>
    </source>
</evidence>
<evidence type="ECO:0000313" key="2">
    <source>
        <dbReference type="Proteomes" id="UP000284605"/>
    </source>
</evidence>
<sequence length="136" mass="14947">MPPATLSQAIERIAAGEARDLVFAGFLDALYGAASDDARLAMIVDEPPMTGDERLNALAAAIAEYLARQLCLATVPAWIAHPSRRLVEPWFTTTVDSPGMKNYLAWASPAEFRNHNIFTEEQPLRRARRVSAVRAP</sequence>